<keyword evidence="2" id="KW-1185">Reference proteome</keyword>
<evidence type="ECO:0000313" key="2">
    <source>
        <dbReference type="Proteomes" id="UP000663722"/>
    </source>
</evidence>
<dbReference type="InterPro" id="IPR031552">
    <property type="entry name" value="ParE-like_toxin"/>
</dbReference>
<dbReference type="EMBL" id="CP061800">
    <property type="protein sequence ID" value="QTA85567.1"/>
    <property type="molecule type" value="Genomic_DNA"/>
</dbReference>
<accession>A0A975BHE8</accession>
<sequence length="53" mass="6561">MQDFRVYKFKMNRQVILMAYKIQNDSLIFYLAGSHQNFYKNLKKYLREIGEQH</sequence>
<name>A0A975BHE8_9BACT</name>
<dbReference type="Proteomes" id="UP000663722">
    <property type="component" value="Chromosome"/>
</dbReference>
<dbReference type="AlphaFoldDB" id="A0A975BHE8"/>
<dbReference type="Pfam" id="PF15781">
    <property type="entry name" value="ParE-like_toxin"/>
    <property type="match status" value="1"/>
</dbReference>
<organism evidence="1 2">
    <name type="scientific">Desulfonema magnum</name>
    <dbReference type="NCBI Taxonomy" id="45655"/>
    <lineage>
        <taxon>Bacteria</taxon>
        <taxon>Pseudomonadati</taxon>
        <taxon>Thermodesulfobacteriota</taxon>
        <taxon>Desulfobacteria</taxon>
        <taxon>Desulfobacterales</taxon>
        <taxon>Desulfococcaceae</taxon>
        <taxon>Desulfonema</taxon>
    </lineage>
</organism>
<protein>
    <submittedName>
        <fullName evidence="1">Toxin-antitoxin system, toxin component ParE-like domain-containing protein</fullName>
    </submittedName>
</protein>
<gene>
    <name evidence="1" type="ORF">dnm_015780</name>
</gene>
<proteinExistence type="predicted"/>
<dbReference type="KEGG" id="dmm:dnm_015780"/>
<reference evidence="1" key="1">
    <citation type="journal article" date="2021" name="Microb. Physiol.">
        <title>Proteogenomic Insights into the Physiology of Marine, Sulfate-Reducing, Filamentous Desulfonema limicola and Desulfonema magnum.</title>
        <authorList>
            <person name="Schnaars V."/>
            <person name="Wohlbrand L."/>
            <person name="Scheve S."/>
            <person name="Hinrichs C."/>
            <person name="Reinhardt R."/>
            <person name="Rabus R."/>
        </authorList>
    </citation>
    <scope>NUCLEOTIDE SEQUENCE</scope>
    <source>
        <strain evidence="1">4be13</strain>
    </source>
</reference>
<evidence type="ECO:0000313" key="1">
    <source>
        <dbReference type="EMBL" id="QTA85567.1"/>
    </source>
</evidence>